<gene>
    <name evidence="1" type="ORF">BLA29_012521</name>
</gene>
<evidence type="ECO:0000313" key="2">
    <source>
        <dbReference type="Proteomes" id="UP000194236"/>
    </source>
</evidence>
<keyword evidence="2" id="KW-1185">Reference proteome</keyword>
<sequence>MFSNENFTNAHRIVDDIQDSLFRRLESCNDSIQAQAIEGAIDERIKSLEQYLDKIEISVNKTS</sequence>
<organism evidence="1 2">
    <name type="scientific">Euroglyphus maynei</name>
    <name type="common">Mayne's house dust mite</name>
    <dbReference type="NCBI Taxonomy" id="6958"/>
    <lineage>
        <taxon>Eukaryota</taxon>
        <taxon>Metazoa</taxon>
        <taxon>Ecdysozoa</taxon>
        <taxon>Arthropoda</taxon>
        <taxon>Chelicerata</taxon>
        <taxon>Arachnida</taxon>
        <taxon>Acari</taxon>
        <taxon>Acariformes</taxon>
        <taxon>Sarcoptiformes</taxon>
        <taxon>Astigmata</taxon>
        <taxon>Psoroptidia</taxon>
        <taxon>Analgoidea</taxon>
        <taxon>Pyroglyphidae</taxon>
        <taxon>Pyroglyphinae</taxon>
        <taxon>Euroglyphus</taxon>
    </lineage>
</organism>
<reference evidence="1 2" key="1">
    <citation type="submission" date="2017-03" db="EMBL/GenBank/DDBJ databases">
        <title>Genome Survey of Euroglyphus maynei.</title>
        <authorList>
            <person name="Arlian L.G."/>
            <person name="Morgan M.S."/>
            <person name="Rider S.D."/>
        </authorList>
    </citation>
    <scope>NUCLEOTIDE SEQUENCE [LARGE SCALE GENOMIC DNA]</scope>
    <source>
        <strain evidence="1">Arlian Lab</strain>
        <tissue evidence="1">Whole body</tissue>
    </source>
</reference>
<dbReference type="OrthoDB" id="158360at2759"/>
<feature type="non-terminal residue" evidence="1">
    <location>
        <position position="63"/>
    </location>
</feature>
<dbReference type="Proteomes" id="UP000194236">
    <property type="component" value="Unassembled WGS sequence"/>
</dbReference>
<proteinExistence type="predicted"/>
<dbReference type="AlphaFoldDB" id="A0A1Y3BQ35"/>
<evidence type="ECO:0000313" key="1">
    <source>
        <dbReference type="EMBL" id="OTF81913.1"/>
    </source>
</evidence>
<accession>A0A1Y3BQ35</accession>
<protein>
    <submittedName>
        <fullName evidence="1">Uncharacterized protein</fullName>
    </submittedName>
</protein>
<comment type="caution">
    <text evidence="1">The sequence shown here is derived from an EMBL/GenBank/DDBJ whole genome shotgun (WGS) entry which is preliminary data.</text>
</comment>
<dbReference type="EMBL" id="MUJZ01011127">
    <property type="protein sequence ID" value="OTF81913.1"/>
    <property type="molecule type" value="Genomic_DNA"/>
</dbReference>
<name>A0A1Y3BQ35_EURMA</name>